<organism evidence="4 5">
    <name type="scientific">Colletotrichum kahawae</name>
    <name type="common">Coffee berry disease fungus</name>
    <dbReference type="NCBI Taxonomy" id="34407"/>
    <lineage>
        <taxon>Eukaryota</taxon>
        <taxon>Fungi</taxon>
        <taxon>Dikarya</taxon>
        <taxon>Ascomycota</taxon>
        <taxon>Pezizomycotina</taxon>
        <taxon>Sordariomycetes</taxon>
        <taxon>Hypocreomycetidae</taxon>
        <taxon>Glomerellales</taxon>
        <taxon>Glomerellaceae</taxon>
        <taxon>Colletotrichum</taxon>
        <taxon>Colletotrichum gloeosporioides species complex</taxon>
    </lineage>
</organism>
<proteinExistence type="predicted"/>
<evidence type="ECO:0000259" key="3">
    <source>
        <dbReference type="Pfam" id="PF24883"/>
    </source>
</evidence>
<dbReference type="AlphaFoldDB" id="A0AAE0DA22"/>
<comment type="caution">
    <text evidence="4">The sequence shown here is derived from an EMBL/GenBank/DDBJ whole genome shotgun (WGS) entry which is preliminary data.</text>
</comment>
<dbReference type="Proteomes" id="UP001281614">
    <property type="component" value="Unassembled WGS sequence"/>
</dbReference>
<dbReference type="PANTHER" id="PTHR10039">
    <property type="entry name" value="AMELOGENIN"/>
    <property type="match status" value="1"/>
</dbReference>
<dbReference type="PANTHER" id="PTHR10039:SF14">
    <property type="entry name" value="NACHT DOMAIN-CONTAINING PROTEIN"/>
    <property type="match status" value="1"/>
</dbReference>
<name>A0AAE0DA22_COLKA</name>
<dbReference type="InterPro" id="IPR056125">
    <property type="entry name" value="DUF7708"/>
</dbReference>
<reference evidence="4" key="1">
    <citation type="submission" date="2023-02" db="EMBL/GenBank/DDBJ databases">
        <title>Colletotrichum kahawae CIFC_Que2 genome sequencing and assembly.</title>
        <authorList>
            <person name="Baroncelli R."/>
        </authorList>
    </citation>
    <scope>NUCLEOTIDE SEQUENCE</scope>
    <source>
        <strain evidence="4">CIFC_Que2</strain>
    </source>
</reference>
<sequence length="480" mass="55207">MADMLLQRAGERFCAHLSDEEKGTIESMQKLDDVRFAIRQVEQHLAARQSLRNLQRLSPFLEATERLAGFIDVLANGTPFLPYVWAPLKLILRAAQDHSKVLEKIITAYASIGMALPRMTRYGDTFPDNYELQQLLGHLLEDIIDFHSRAYRLMRKPGWQFFFSAAWGRFEHYFDSLLQGIARNSELIDKEAASVDIIEAREWRQKSRELAAAREKKWETDQRDAVIRWLQDGDTKQDDALEWLRNRCFEGTSQWLLKSSKVRSWLQYRKGPQILWLNGKPGSGKSILCSQLIHFLRTNKTRACLFFFCNYQTPGFAVTVQVLRNICAQVVRMSPDLAPYIYDEYLTKGRTPTLSALKPLLLELFKSFEDIRIIVDGVDEIDSGQHTELLKTVTKLVETTENCKLLVSSQDIPSIKMNFRGKPSFSVGAESSSIEVKKDIDLILGVRLEEINDRFEGAVSQTVLDEMRREILNRANGMFL</sequence>
<evidence type="ECO:0000313" key="5">
    <source>
        <dbReference type="Proteomes" id="UP001281614"/>
    </source>
</evidence>
<keyword evidence="1" id="KW-0677">Repeat</keyword>
<dbReference type="SUPFAM" id="SSF52540">
    <property type="entry name" value="P-loop containing nucleoside triphosphate hydrolases"/>
    <property type="match status" value="1"/>
</dbReference>
<dbReference type="Pfam" id="PF24809">
    <property type="entry name" value="DUF7708"/>
    <property type="match status" value="1"/>
</dbReference>
<dbReference type="InterPro" id="IPR056884">
    <property type="entry name" value="NPHP3-like_N"/>
</dbReference>
<protein>
    <submittedName>
        <fullName evidence="4">NACHT domain-containing protein</fullName>
    </submittedName>
</protein>
<evidence type="ECO:0000256" key="1">
    <source>
        <dbReference type="ARBA" id="ARBA00022737"/>
    </source>
</evidence>
<dbReference type="EMBL" id="VYYT01000130">
    <property type="protein sequence ID" value="KAK2765701.1"/>
    <property type="molecule type" value="Genomic_DNA"/>
</dbReference>
<accession>A0AAE0DA22</accession>
<feature type="domain" description="DUF7708" evidence="2">
    <location>
        <begin position="64"/>
        <end position="195"/>
    </location>
</feature>
<keyword evidence="5" id="KW-1185">Reference proteome</keyword>
<gene>
    <name evidence="4" type="ORF">CKAH01_15642</name>
</gene>
<evidence type="ECO:0000259" key="2">
    <source>
        <dbReference type="Pfam" id="PF24809"/>
    </source>
</evidence>
<dbReference type="InterPro" id="IPR027417">
    <property type="entry name" value="P-loop_NTPase"/>
</dbReference>
<evidence type="ECO:0000313" key="4">
    <source>
        <dbReference type="EMBL" id="KAK2765701.1"/>
    </source>
</evidence>
<dbReference type="Pfam" id="PF24883">
    <property type="entry name" value="NPHP3_N"/>
    <property type="match status" value="1"/>
</dbReference>
<feature type="domain" description="Nephrocystin 3-like N-terminal" evidence="3">
    <location>
        <begin position="251"/>
        <end position="409"/>
    </location>
</feature>
<dbReference type="Gene3D" id="3.40.50.300">
    <property type="entry name" value="P-loop containing nucleotide triphosphate hydrolases"/>
    <property type="match status" value="1"/>
</dbReference>